<evidence type="ECO:0000256" key="1">
    <source>
        <dbReference type="ARBA" id="ARBA00004651"/>
    </source>
</evidence>
<accession>A0A4Q0XFH0</accession>
<evidence type="ECO:0000313" key="9">
    <source>
        <dbReference type="EMBL" id="RXJ45824.1"/>
    </source>
</evidence>
<comment type="subcellular location">
    <subcellularLocation>
        <location evidence="1">Cell membrane</location>
        <topology evidence="1">Multi-pass membrane protein</topology>
    </subcellularLocation>
</comment>
<keyword evidence="10" id="KW-1185">Reference proteome</keyword>
<name>A0A4Q0XFH0_9FLAO</name>
<proteinExistence type="inferred from homology"/>
<evidence type="ECO:0000256" key="6">
    <source>
        <dbReference type="ARBA" id="ARBA00023136"/>
    </source>
</evidence>
<feature type="transmembrane region" description="Helical" evidence="7">
    <location>
        <begin position="76"/>
        <end position="97"/>
    </location>
</feature>
<comment type="similarity">
    <text evidence="2">Belongs to the UPF0702 family.</text>
</comment>
<dbReference type="GO" id="GO:0005886">
    <property type="term" value="C:plasma membrane"/>
    <property type="evidence" value="ECO:0007669"/>
    <property type="project" value="UniProtKB-SubCell"/>
</dbReference>
<evidence type="ECO:0000256" key="3">
    <source>
        <dbReference type="ARBA" id="ARBA00022475"/>
    </source>
</evidence>
<evidence type="ECO:0000313" key="10">
    <source>
        <dbReference type="Proteomes" id="UP000289792"/>
    </source>
</evidence>
<feature type="transmembrane region" description="Helical" evidence="7">
    <location>
        <begin position="50"/>
        <end position="70"/>
    </location>
</feature>
<dbReference type="EMBL" id="SDDZ01000010">
    <property type="protein sequence ID" value="RXJ45824.1"/>
    <property type="molecule type" value="Genomic_DNA"/>
</dbReference>
<feature type="transmembrane region" description="Helical" evidence="7">
    <location>
        <begin position="15"/>
        <end position="38"/>
    </location>
</feature>
<organism evidence="9 10">
    <name type="scientific">Gelidibacter gilvus</name>
    <dbReference type="NCBI Taxonomy" id="59602"/>
    <lineage>
        <taxon>Bacteria</taxon>
        <taxon>Pseudomonadati</taxon>
        <taxon>Bacteroidota</taxon>
        <taxon>Flavobacteriia</taxon>
        <taxon>Flavobacteriales</taxon>
        <taxon>Flavobacteriaceae</taxon>
        <taxon>Gelidibacter</taxon>
    </lineage>
</organism>
<dbReference type="OrthoDB" id="6538282at2"/>
<comment type="caution">
    <text evidence="9">The sequence shown here is derived from an EMBL/GenBank/DDBJ whole genome shotgun (WGS) entry which is preliminary data.</text>
</comment>
<keyword evidence="3" id="KW-1003">Cell membrane</keyword>
<dbReference type="PANTHER" id="PTHR34582">
    <property type="entry name" value="UPF0702 TRANSMEMBRANE PROTEIN YCAP"/>
    <property type="match status" value="1"/>
</dbReference>
<feature type="domain" description="YetF C-terminal" evidence="8">
    <location>
        <begin position="98"/>
        <end position="167"/>
    </location>
</feature>
<evidence type="ECO:0000256" key="2">
    <source>
        <dbReference type="ARBA" id="ARBA00006448"/>
    </source>
</evidence>
<evidence type="ECO:0000259" key="8">
    <source>
        <dbReference type="Pfam" id="PF04239"/>
    </source>
</evidence>
<dbReference type="PANTHER" id="PTHR34582:SF6">
    <property type="entry name" value="UPF0702 TRANSMEMBRANE PROTEIN YCAP"/>
    <property type="match status" value="1"/>
</dbReference>
<dbReference type="Pfam" id="PF04239">
    <property type="entry name" value="DUF421"/>
    <property type="match status" value="1"/>
</dbReference>
<evidence type="ECO:0000256" key="4">
    <source>
        <dbReference type="ARBA" id="ARBA00022692"/>
    </source>
</evidence>
<keyword evidence="6 7" id="KW-0472">Membrane</keyword>
<protein>
    <submittedName>
        <fullName evidence="9">DUF421 domain-containing protein</fullName>
    </submittedName>
</protein>
<dbReference type="Proteomes" id="UP000289792">
    <property type="component" value="Unassembled WGS sequence"/>
</dbReference>
<dbReference type="AlphaFoldDB" id="A0A4Q0XFH0"/>
<dbReference type="InterPro" id="IPR007353">
    <property type="entry name" value="DUF421"/>
</dbReference>
<evidence type="ECO:0000256" key="5">
    <source>
        <dbReference type="ARBA" id="ARBA00022989"/>
    </source>
</evidence>
<dbReference type="Gene3D" id="3.30.240.20">
    <property type="entry name" value="bsu07140 like domains"/>
    <property type="match status" value="1"/>
</dbReference>
<dbReference type="InterPro" id="IPR023090">
    <property type="entry name" value="UPF0702_alpha/beta_dom_sf"/>
</dbReference>
<keyword evidence="5 7" id="KW-1133">Transmembrane helix</keyword>
<dbReference type="RefSeq" id="WP_129018255.1">
    <property type="nucleotide sequence ID" value="NZ_SDDZ01000010.1"/>
</dbReference>
<gene>
    <name evidence="9" type="ORF">ESZ48_14685</name>
</gene>
<evidence type="ECO:0000256" key="7">
    <source>
        <dbReference type="SAM" id="Phobius"/>
    </source>
</evidence>
<reference evidence="9 10" key="1">
    <citation type="submission" date="2019-01" db="EMBL/GenBank/DDBJ databases">
        <title>Genome sequence of the Antarctic species Gelidibacter gilvus ACAM 158(T).</title>
        <authorList>
            <person name="Bowman J.P."/>
        </authorList>
    </citation>
    <scope>NUCLEOTIDE SEQUENCE [LARGE SCALE GENOMIC DNA]</scope>
    <source>
        <strain evidence="9 10">IC158</strain>
    </source>
</reference>
<keyword evidence="4 7" id="KW-0812">Transmembrane</keyword>
<sequence length="230" mass="25850">MENVFEWPRVLMNELPYSFLLEVVFRVAVMFLVLLVLLRFAGKRGVKQLSIFEMVIIIALGSAAGDPMLYEDVGVVPGIVVIIVVIILYRLITMLAVKIKPLERLIEGEPKLIIENGEFVLNILNKENLAADEVYSQLRLKSVEHLGQIKYAYLETTGDISAFFLEDEKVGYGLPIRPELLYGTSSVRSSGTYYSCTSCGHSVPLQIAKDTCERCGKKEWLKSINTIRIS</sequence>